<dbReference type="GO" id="GO:0016740">
    <property type="term" value="F:transferase activity"/>
    <property type="evidence" value="ECO:0007669"/>
    <property type="project" value="UniProtKB-KW"/>
</dbReference>
<keyword evidence="1" id="KW-0808">Transferase</keyword>
<dbReference type="PROSITE" id="PS00183">
    <property type="entry name" value="UBC_1"/>
    <property type="match status" value="1"/>
</dbReference>
<accession>A0A316UWH7</accession>
<dbReference type="PANTHER" id="PTHR24067">
    <property type="entry name" value="UBIQUITIN-CONJUGATING ENZYME E2"/>
    <property type="match status" value="1"/>
</dbReference>
<keyword evidence="4" id="KW-0547">Nucleotide-binding</keyword>
<dbReference type="GeneID" id="37029330"/>
<evidence type="ECO:0000256" key="1">
    <source>
        <dbReference type="ARBA" id="ARBA00022679"/>
    </source>
</evidence>
<organism evidence="6 7">
    <name type="scientific">Jaminaea rosea</name>
    <dbReference type="NCBI Taxonomy" id="1569628"/>
    <lineage>
        <taxon>Eukaryota</taxon>
        <taxon>Fungi</taxon>
        <taxon>Dikarya</taxon>
        <taxon>Basidiomycota</taxon>
        <taxon>Ustilaginomycotina</taxon>
        <taxon>Exobasidiomycetes</taxon>
        <taxon>Microstromatales</taxon>
        <taxon>Microstromatales incertae sedis</taxon>
        <taxon>Jaminaea</taxon>
    </lineage>
</organism>
<dbReference type="PROSITE" id="PS50127">
    <property type="entry name" value="UBC_2"/>
    <property type="match status" value="1"/>
</dbReference>
<evidence type="ECO:0000313" key="7">
    <source>
        <dbReference type="Proteomes" id="UP000245884"/>
    </source>
</evidence>
<protein>
    <submittedName>
        <fullName evidence="6">Putative ubiquitin-conjugating enzyme E2</fullName>
    </submittedName>
</protein>
<name>A0A316UWH7_9BASI</name>
<evidence type="ECO:0000256" key="3">
    <source>
        <dbReference type="PROSITE-ProRule" id="PRU10133"/>
    </source>
</evidence>
<dbReference type="SMART" id="SM00212">
    <property type="entry name" value="UBCc"/>
    <property type="match status" value="1"/>
</dbReference>
<dbReference type="OrthoDB" id="9973183at2759"/>
<feature type="active site" description="Glycyl thioester intermediate" evidence="3">
    <location>
        <position position="113"/>
    </location>
</feature>
<gene>
    <name evidence="6" type="ORF">BDZ90DRAFT_245390</name>
</gene>
<proteinExistence type="inferred from homology"/>
<keyword evidence="2 4" id="KW-0833">Ubl conjugation pathway</keyword>
<dbReference type="InterPro" id="IPR050113">
    <property type="entry name" value="Ub_conjugating_enzyme"/>
</dbReference>
<dbReference type="Gene3D" id="3.10.110.10">
    <property type="entry name" value="Ubiquitin Conjugating Enzyme"/>
    <property type="match status" value="1"/>
</dbReference>
<evidence type="ECO:0000256" key="2">
    <source>
        <dbReference type="ARBA" id="ARBA00022786"/>
    </source>
</evidence>
<evidence type="ECO:0000256" key="4">
    <source>
        <dbReference type="RuleBase" id="RU362109"/>
    </source>
</evidence>
<dbReference type="SUPFAM" id="SSF54495">
    <property type="entry name" value="UBC-like"/>
    <property type="match status" value="1"/>
</dbReference>
<dbReference type="Proteomes" id="UP000245884">
    <property type="component" value="Unassembled WGS sequence"/>
</dbReference>
<dbReference type="InterPro" id="IPR016135">
    <property type="entry name" value="UBQ-conjugating_enzyme/RWD"/>
</dbReference>
<dbReference type="RefSeq" id="XP_025364272.1">
    <property type="nucleotide sequence ID" value="XM_025507507.1"/>
</dbReference>
<dbReference type="Pfam" id="PF00179">
    <property type="entry name" value="UQ_con"/>
    <property type="match status" value="1"/>
</dbReference>
<dbReference type="STRING" id="1569628.A0A316UWH7"/>
<dbReference type="InterPro" id="IPR023313">
    <property type="entry name" value="UBQ-conjugating_AS"/>
</dbReference>
<comment type="similarity">
    <text evidence="4">Belongs to the ubiquitin-conjugating enzyme family.</text>
</comment>
<dbReference type="InterPro" id="IPR000608">
    <property type="entry name" value="UBC"/>
</dbReference>
<feature type="domain" description="UBC core" evidence="5">
    <location>
        <begin position="4"/>
        <end position="176"/>
    </location>
</feature>
<keyword evidence="4" id="KW-0067">ATP-binding</keyword>
<dbReference type="EMBL" id="KZ819663">
    <property type="protein sequence ID" value="PWN29660.1"/>
    <property type="molecule type" value="Genomic_DNA"/>
</dbReference>
<dbReference type="AlphaFoldDB" id="A0A316UWH7"/>
<evidence type="ECO:0000313" key="6">
    <source>
        <dbReference type="EMBL" id="PWN29660.1"/>
    </source>
</evidence>
<reference evidence="6 7" key="1">
    <citation type="journal article" date="2018" name="Mol. Biol. Evol.">
        <title>Broad Genomic Sampling Reveals a Smut Pathogenic Ancestry of the Fungal Clade Ustilaginomycotina.</title>
        <authorList>
            <person name="Kijpornyongpan T."/>
            <person name="Mondo S.J."/>
            <person name="Barry K."/>
            <person name="Sandor L."/>
            <person name="Lee J."/>
            <person name="Lipzen A."/>
            <person name="Pangilinan J."/>
            <person name="LaButti K."/>
            <person name="Hainaut M."/>
            <person name="Henrissat B."/>
            <person name="Grigoriev I.V."/>
            <person name="Spatafora J.W."/>
            <person name="Aime M.C."/>
        </authorList>
    </citation>
    <scope>NUCLEOTIDE SEQUENCE [LARGE SCALE GENOMIC DNA]</scope>
    <source>
        <strain evidence="6 7">MCA 5214</strain>
    </source>
</reference>
<sequence>MRSPTLRRLMKEFESIRKDIGRARRRGSGGSSPLIEVATGNPDLLELRPWDADGEDLFEWYAVIKGPKGGNYEGGIFELTILIPPTYPSKPPTMRFKTKIWHPNISWKTGEICLDVLASQWSPAWQLSSACTAVIALLDSPEPDSPLNVDAATVYRTGDQVAYGSMCSMYTRLYAADVPATIAEGL</sequence>
<dbReference type="GO" id="GO:0005524">
    <property type="term" value="F:ATP binding"/>
    <property type="evidence" value="ECO:0007669"/>
    <property type="project" value="UniProtKB-UniRule"/>
</dbReference>
<dbReference type="CDD" id="cd23812">
    <property type="entry name" value="UBCc_ScPEX4-like"/>
    <property type="match status" value="1"/>
</dbReference>
<keyword evidence="7" id="KW-1185">Reference proteome</keyword>
<evidence type="ECO:0000259" key="5">
    <source>
        <dbReference type="PROSITE" id="PS50127"/>
    </source>
</evidence>